<dbReference type="Gene3D" id="3.40.630.30">
    <property type="match status" value="1"/>
</dbReference>
<dbReference type="EC" id="2.3.1.266" evidence="1"/>
<comment type="similarity">
    <text evidence="1">Belongs to the acetyltransferase family. RimI subfamily.</text>
</comment>
<dbReference type="Proteomes" id="UP000032434">
    <property type="component" value="Chromosome 1"/>
</dbReference>
<dbReference type="InterPro" id="IPR000182">
    <property type="entry name" value="GNAT_dom"/>
</dbReference>
<comment type="function">
    <text evidence="1">Acetylates the N-terminal alanine of ribosomal protein bS18.</text>
</comment>
<feature type="domain" description="N-acetyltransferase" evidence="2">
    <location>
        <begin position="1"/>
        <end position="143"/>
    </location>
</feature>
<dbReference type="HOGENOM" id="CLU_013985_23_0_14"/>
<reference evidence="4" key="1">
    <citation type="submission" date="2014-05" db="EMBL/GenBank/DDBJ databases">
        <authorList>
            <person name="Kube M."/>
        </authorList>
    </citation>
    <scope>NUCLEOTIDE SEQUENCE [LARGE SCALE GENOMIC DNA]</scope>
</reference>
<evidence type="ECO:0000256" key="1">
    <source>
        <dbReference type="RuleBase" id="RU363094"/>
    </source>
</evidence>
<proteinExistence type="inferred from homology"/>
<dbReference type="PANTHER" id="PTHR47542:SF2">
    <property type="entry name" value="ACYL-COA N-ACYLTRANSFERASES (NAT) SUPERFAMILY PROTEIN"/>
    <property type="match status" value="1"/>
</dbReference>
<dbReference type="PANTHER" id="PTHR47542">
    <property type="entry name" value="ACYL-COA N-ACYLTRANSFERASES (NAT) SUPERFAMILY PROTEIN"/>
    <property type="match status" value="1"/>
</dbReference>
<dbReference type="RefSeq" id="WP_045748714.1">
    <property type="nucleotide sequence ID" value="NZ_FUZK01000002.1"/>
</dbReference>
<dbReference type="Pfam" id="PF00583">
    <property type="entry name" value="Acetyltransf_1"/>
    <property type="match status" value="1"/>
</dbReference>
<dbReference type="FunCoup" id="A0A061AF07">
    <property type="interactions" value="269"/>
</dbReference>
<sequence length="143" mass="16916">MIRQAQVSDLERIVELETKIFKTSLGYAFLKQELLENEFSRIFVYENQLGILGYISYRVIDQNADILNFLVDEEHQHQGIGKELFSYILLELKENNVKSLVLEVRKSNIIAQDFYKKFGAKHVHTLENYYLNEDAYIMLLEDF</sequence>
<keyword evidence="1" id="KW-0963">Cytoplasm</keyword>
<evidence type="ECO:0000313" key="3">
    <source>
        <dbReference type="EMBL" id="CDR30111.1"/>
    </source>
</evidence>
<keyword evidence="4" id="KW-1185">Reference proteome</keyword>
<dbReference type="GO" id="GO:0008999">
    <property type="term" value="F:protein-N-terminal-alanine acetyltransferase activity"/>
    <property type="evidence" value="ECO:0007669"/>
    <property type="project" value="UniProtKB-EC"/>
</dbReference>
<organism evidence="3 4">
    <name type="scientific">Acholeplasma oculi</name>
    <dbReference type="NCBI Taxonomy" id="35623"/>
    <lineage>
        <taxon>Bacteria</taxon>
        <taxon>Bacillati</taxon>
        <taxon>Mycoplasmatota</taxon>
        <taxon>Mollicutes</taxon>
        <taxon>Acholeplasmatales</taxon>
        <taxon>Acholeplasmataceae</taxon>
        <taxon>Acholeplasma</taxon>
    </lineage>
</organism>
<comment type="subcellular location">
    <subcellularLocation>
        <location evidence="1">Cytoplasm</location>
    </subcellularLocation>
</comment>
<protein>
    <recommendedName>
        <fullName evidence="1">[Ribosomal protein bS18]-alanine N-acetyltransferase</fullName>
        <ecNumber evidence="1">2.3.1.266</ecNumber>
    </recommendedName>
</protein>
<dbReference type="PATRIC" id="fig|35623.3.peg.38"/>
<dbReference type="STRING" id="35623.Aocu_00380"/>
<dbReference type="KEGG" id="aoc:Aocu_00380"/>
<dbReference type="InterPro" id="IPR006464">
    <property type="entry name" value="AcTrfase_RimI/Ard1"/>
</dbReference>
<comment type="catalytic activity">
    <reaction evidence="1">
        <text>N-terminal L-alanyl-[ribosomal protein bS18] + acetyl-CoA = N-terminal N(alpha)-acetyl-L-alanyl-[ribosomal protein bS18] + CoA + H(+)</text>
        <dbReference type="Rhea" id="RHEA:43756"/>
        <dbReference type="Rhea" id="RHEA-COMP:10676"/>
        <dbReference type="Rhea" id="RHEA-COMP:10677"/>
        <dbReference type="ChEBI" id="CHEBI:15378"/>
        <dbReference type="ChEBI" id="CHEBI:57287"/>
        <dbReference type="ChEBI" id="CHEBI:57288"/>
        <dbReference type="ChEBI" id="CHEBI:64718"/>
        <dbReference type="ChEBI" id="CHEBI:83683"/>
        <dbReference type="EC" id="2.3.1.266"/>
    </reaction>
</comment>
<dbReference type="CDD" id="cd04301">
    <property type="entry name" value="NAT_SF"/>
    <property type="match status" value="1"/>
</dbReference>
<gene>
    <name evidence="3" type="primary">rimJ</name>
    <name evidence="3" type="ORF">Aocu_00380</name>
</gene>
<evidence type="ECO:0000313" key="4">
    <source>
        <dbReference type="Proteomes" id="UP000032434"/>
    </source>
</evidence>
<keyword evidence="3" id="KW-0808">Transferase</keyword>
<accession>A0A061AF07</accession>
<dbReference type="GO" id="GO:0005737">
    <property type="term" value="C:cytoplasm"/>
    <property type="evidence" value="ECO:0007669"/>
    <property type="project" value="UniProtKB-SubCell"/>
</dbReference>
<dbReference type="InterPro" id="IPR016181">
    <property type="entry name" value="Acyl_CoA_acyltransferase"/>
</dbReference>
<dbReference type="InParanoid" id="A0A061AF07"/>
<dbReference type="PROSITE" id="PS51186">
    <property type="entry name" value="GNAT"/>
    <property type="match status" value="1"/>
</dbReference>
<dbReference type="AlphaFoldDB" id="A0A061AF07"/>
<dbReference type="EMBL" id="LK028559">
    <property type="protein sequence ID" value="CDR30111.1"/>
    <property type="molecule type" value="Genomic_DNA"/>
</dbReference>
<evidence type="ECO:0000259" key="2">
    <source>
        <dbReference type="PROSITE" id="PS51186"/>
    </source>
</evidence>
<dbReference type="SUPFAM" id="SSF55729">
    <property type="entry name" value="Acyl-CoA N-acyltransferases (Nat)"/>
    <property type="match status" value="1"/>
</dbReference>
<dbReference type="NCBIfam" id="TIGR01575">
    <property type="entry name" value="rimI"/>
    <property type="match status" value="1"/>
</dbReference>
<name>A0A061AF07_9MOLU</name>